<dbReference type="GO" id="GO:0015648">
    <property type="term" value="F:lipid-linked peptidoglycan transporter activity"/>
    <property type="evidence" value="ECO:0007669"/>
    <property type="project" value="TreeGrafter"/>
</dbReference>
<evidence type="ECO:0000256" key="2">
    <source>
        <dbReference type="ARBA" id="ARBA00004752"/>
    </source>
</evidence>
<accession>A0A538ST67</accession>
<keyword evidence="6" id="KW-0808">Transferase</keyword>
<evidence type="ECO:0000313" key="22">
    <source>
        <dbReference type="EMBL" id="TMQ54567.1"/>
    </source>
</evidence>
<evidence type="ECO:0000256" key="12">
    <source>
        <dbReference type="ARBA" id="ARBA00023306"/>
    </source>
</evidence>
<keyword evidence="8" id="KW-0133">Cell shape</keyword>
<evidence type="ECO:0000256" key="8">
    <source>
        <dbReference type="ARBA" id="ARBA00022960"/>
    </source>
</evidence>
<sequence>MRRGDGWIPVLSLALTAVGVVMVYSSTAILGITRYQDPDHFLIRQLERAVLGVVAFLLCSRVSLKRLETLAPWLFGIAALLLAAVVVAGRDANGASRWLPLGPFSVQPVDIARMAAVLFLAWWLRRHPPAENGLARGVLLPLGLVATLSGLILLQPSLSGAALLALTGLAMLFLAGARISHLTVPVAGALVALAVALKTHPYQMVRLRTFIEFAFSNSLDQRGAGWQLDQSLIAIGSGGWVGRGLGGGLQKYLFLPEAHTDFIFSILAEELGFIGASALLVLFALLLWRGMRTAARASDASFALLAAGITLQFGLYAVFNLAVATGLAPTTGLPLPFVSYGGSALIANLGAAGVLYRISGMNAAGEALTRQRWASPRRTGKGAA</sequence>
<dbReference type="PANTHER" id="PTHR30474:SF2">
    <property type="entry name" value="PEPTIDOGLYCAN GLYCOSYLTRANSFERASE FTSW-RELATED"/>
    <property type="match status" value="1"/>
</dbReference>
<keyword evidence="4" id="KW-0132">Cell division</keyword>
<feature type="transmembrane region" description="Helical" evidence="21">
    <location>
        <begin position="337"/>
        <end position="356"/>
    </location>
</feature>
<keyword evidence="11 21" id="KW-0472">Membrane</keyword>
<evidence type="ECO:0000256" key="13">
    <source>
        <dbReference type="ARBA" id="ARBA00023316"/>
    </source>
</evidence>
<evidence type="ECO:0000256" key="9">
    <source>
        <dbReference type="ARBA" id="ARBA00022984"/>
    </source>
</evidence>
<evidence type="ECO:0000256" key="11">
    <source>
        <dbReference type="ARBA" id="ARBA00023136"/>
    </source>
</evidence>
<dbReference type="GO" id="GO:0009252">
    <property type="term" value="P:peptidoglycan biosynthetic process"/>
    <property type="evidence" value="ECO:0007669"/>
    <property type="project" value="UniProtKB-KW"/>
</dbReference>
<organism evidence="22 23">
    <name type="scientific">Eiseniibacteriota bacterium</name>
    <dbReference type="NCBI Taxonomy" id="2212470"/>
    <lineage>
        <taxon>Bacteria</taxon>
        <taxon>Candidatus Eiseniibacteriota</taxon>
    </lineage>
</organism>
<evidence type="ECO:0000256" key="20">
    <source>
        <dbReference type="ARBA" id="ARBA00049902"/>
    </source>
</evidence>
<dbReference type="NCBIfam" id="TIGR02614">
    <property type="entry name" value="ftsW"/>
    <property type="match status" value="1"/>
</dbReference>
<feature type="transmembrane region" description="Helical" evidence="21">
    <location>
        <begin position="134"/>
        <end position="154"/>
    </location>
</feature>
<evidence type="ECO:0000256" key="6">
    <source>
        <dbReference type="ARBA" id="ARBA00022679"/>
    </source>
</evidence>
<keyword evidence="5" id="KW-0328">Glycosyltransferase</keyword>
<evidence type="ECO:0000256" key="21">
    <source>
        <dbReference type="SAM" id="Phobius"/>
    </source>
</evidence>
<evidence type="ECO:0000256" key="19">
    <source>
        <dbReference type="ARBA" id="ARBA00044770"/>
    </source>
</evidence>
<feature type="transmembrane region" description="Helical" evidence="21">
    <location>
        <begin position="262"/>
        <end position="288"/>
    </location>
</feature>
<keyword evidence="3" id="KW-1003">Cell membrane</keyword>
<dbReference type="Proteomes" id="UP000317716">
    <property type="component" value="Unassembled WGS sequence"/>
</dbReference>
<protein>
    <recommendedName>
        <fullName evidence="17">Probable peptidoglycan glycosyltransferase FtsW</fullName>
        <ecNumber evidence="19">2.4.99.28</ecNumber>
    </recommendedName>
    <alternativeName>
        <fullName evidence="18">Cell division protein FtsW</fullName>
    </alternativeName>
    <alternativeName>
        <fullName evidence="15">Cell wall polymerase</fullName>
    </alternativeName>
    <alternativeName>
        <fullName evidence="14">Peptidoglycan polymerase</fullName>
    </alternativeName>
</protein>
<evidence type="ECO:0000256" key="17">
    <source>
        <dbReference type="ARBA" id="ARBA00041185"/>
    </source>
</evidence>
<dbReference type="EC" id="2.4.99.28" evidence="19"/>
<evidence type="ECO:0000256" key="18">
    <source>
        <dbReference type="ARBA" id="ARBA00041418"/>
    </source>
</evidence>
<comment type="similarity">
    <text evidence="16">Belongs to the SEDS family. FtsW subfamily.</text>
</comment>
<feature type="transmembrane region" description="Helical" evidence="21">
    <location>
        <begin position="300"/>
        <end position="325"/>
    </location>
</feature>
<comment type="catalytic activity">
    <reaction evidence="20">
        <text>[GlcNAc-(1-&gt;4)-Mur2Ac(oyl-L-Ala-gamma-D-Glu-L-Lys-D-Ala-D-Ala)](n)-di-trans,octa-cis-undecaprenyl diphosphate + beta-D-GlcNAc-(1-&gt;4)-Mur2Ac(oyl-L-Ala-gamma-D-Glu-L-Lys-D-Ala-D-Ala)-di-trans,octa-cis-undecaprenyl diphosphate = [GlcNAc-(1-&gt;4)-Mur2Ac(oyl-L-Ala-gamma-D-Glu-L-Lys-D-Ala-D-Ala)](n+1)-di-trans,octa-cis-undecaprenyl diphosphate + di-trans,octa-cis-undecaprenyl diphosphate + H(+)</text>
        <dbReference type="Rhea" id="RHEA:23708"/>
        <dbReference type="Rhea" id="RHEA-COMP:9602"/>
        <dbReference type="Rhea" id="RHEA-COMP:9603"/>
        <dbReference type="ChEBI" id="CHEBI:15378"/>
        <dbReference type="ChEBI" id="CHEBI:58405"/>
        <dbReference type="ChEBI" id="CHEBI:60033"/>
        <dbReference type="ChEBI" id="CHEBI:78435"/>
        <dbReference type="EC" id="2.4.99.28"/>
    </reaction>
</comment>
<evidence type="ECO:0000256" key="16">
    <source>
        <dbReference type="ARBA" id="ARBA00038053"/>
    </source>
</evidence>
<keyword evidence="12" id="KW-0131">Cell cycle</keyword>
<evidence type="ECO:0000256" key="3">
    <source>
        <dbReference type="ARBA" id="ARBA00022475"/>
    </source>
</evidence>
<evidence type="ECO:0000256" key="14">
    <source>
        <dbReference type="ARBA" id="ARBA00032370"/>
    </source>
</evidence>
<dbReference type="GO" id="GO:0051301">
    <property type="term" value="P:cell division"/>
    <property type="evidence" value="ECO:0007669"/>
    <property type="project" value="UniProtKB-KW"/>
</dbReference>
<comment type="caution">
    <text evidence="22">The sequence shown here is derived from an EMBL/GenBank/DDBJ whole genome shotgun (WGS) entry which is preliminary data.</text>
</comment>
<dbReference type="Pfam" id="PF01098">
    <property type="entry name" value="FTSW_RODA_SPOVE"/>
    <property type="match status" value="1"/>
</dbReference>
<keyword evidence="9" id="KW-0573">Peptidoglycan synthesis</keyword>
<evidence type="ECO:0000256" key="1">
    <source>
        <dbReference type="ARBA" id="ARBA00004651"/>
    </source>
</evidence>
<dbReference type="AlphaFoldDB" id="A0A538ST67"/>
<reference evidence="22 23" key="1">
    <citation type="journal article" date="2019" name="Nat. Microbiol.">
        <title>Mediterranean grassland soil C-N compound turnover is dependent on rainfall and depth, and is mediated by genomically divergent microorganisms.</title>
        <authorList>
            <person name="Diamond S."/>
            <person name="Andeer P.F."/>
            <person name="Li Z."/>
            <person name="Crits-Christoph A."/>
            <person name="Burstein D."/>
            <person name="Anantharaman K."/>
            <person name="Lane K.R."/>
            <person name="Thomas B.C."/>
            <person name="Pan C."/>
            <person name="Northen T.R."/>
            <person name="Banfield J.F."/>
        </authorList>
    </citation>
    <scope>NUCLEOTIDE SEQUENCE [LARGE SCALE GENOMIC DNA]</scope>
    <source>
        <strain evidence="22">WS_2</strain>
    </source>
</reference>
<dbReference type="InterPro" id="IPR013437">
    <property type="entry name" value="FtsW"/>
</dbReference>
<keyword evidence="7 21" id="KW-0812">Transmembrane</keyword>
<dbReference type="GO" id="GO:0071555">
    <property type="term" value="P:cell wall organization"/>
    <property type="evidence" value="ECO:0007669"/>
    <property type="project" value="UniProtKB-KW"/>
</dbReference>
<dbReference type="GO" id="GO:0008955">
    <property type="term" value="F:peptidoglycan glycosyltransferase activity"/>
    <property type="evidence" value="ECO:0007669"/>
    <property type="project" value="UniProtKB-EC"/>
</dbReference>
<dbReference type="EMBL" id="VBOS01000261">
    <property type="protein sequence ID" value="TMQ54567.1"/>
    <property type="molecule type" value="Genomic_DNA"/>
</dbReference>
<dbReference type="InterPro" id="IPR018365">
    <property type="entry name" value="Cell_cycle_FtsW-rel_CS"/>
</dbReference>
<dbReference type="PANTHER" id="PTHR30474">
    <property type="entry name" value="CELL CYCLE PROTEIN"/>
    <property type="match status" value="1"/>
</dbReference>
<dbReference type="InterPro" id="IPR001182">
    <property type="entry name" value="FtsW/RodA"/>
</dbReference>
<dbReference type="PROSITE" id="PS00428">
    <property type="entry name" value="FTSW_RODA_SPOVE"/>
    <property type="match status" value="1"/>
</dbReference>
<proteinExistence type="inferred from homology"/>
<keyword evidence="10 21" id="KW-1133">Transmembrane helix</keyword>
<name>A0A538ST67_UNCEI</name>
<dbReference type="GO" id="GO:0008360">
    <property type="term" value="P:regulation of cell shape"/>
    <property type="evidence" value="ECO:0007669"/>
    <property type="project" value="UniProtKB-KW"/>
</dbReference>
<feature type="transmembrane region" description="Helical" evidence="21">
    <location>
        <begin position="70"/>
        <end position="89"/>
    </location>
</feature>
<evidence type="ECO:0000256" key="10">
    <source>
        <dbReference type="ARBA" id="ARBA00022989"/>
    </source>
</evidence>
<evidence type="ECO:0000256" key="5">
    <source>
        <dbReference type="ARBA" id="ARBA00022676"/>
    </source>
</evidence>
<evidence type="ECO:0000256" key="7">
    <source>
        <dbReference type="ARBA" id="ARBA00022692"/>
    </source>
</evidence>
<evidence type="ECO:0000313" key="23">
    <source>
        <dbReference type="Proteomes" id="UP000317716"/>
    </source>
</evidence>
<comment type="pathway">
    <text evidence="2">Cell wall biogenesis; peptidoglycan biosynthesis.</text>
</comment>
<dbReference type="GO" id="GO:0005886">
    <property type="term" value="C:plasma membrane"/>
    <property type="evidence" value="ECO:0007669"/>
    <property type="project" value="UniProtKB-SubCell"/>
</dbReference>
<evidence type="ECO:0000256" key="4">
    <source>
        <dbReference type="ARBA" id="ARBA00022618"/>
    </source>
</evidence>
<feature type="transmembrane region" description="Helical" evidence="21">
    <location>
        <begin position="6"/>
        <end position="25"/>
    </location>
</feature>
<keyword evidence="13" id="KW-0961">Cell wall biogenesis/degradation</keyword>
<gene>
    <name evidence="22" type="primary">ftsW</name>
    <name evidence="22" type="ORF">E6K72_07610</name>
</gene>
<comment type="subcellular location">
    <subcellularLocation>
        <location evidence="1">Cell membrane</location>
        <topology evidence="1">Multi-pass membrane protein</topology>
    </subcellularLocation>
</comment>
<feature type="transmembrane region" description="Helical" evidence="21">
    <location>
        <begin position="161"/>
        <end position="180"/>
    </location>
</feature>
<dbReference type="GO" id="GO:0032153">
    <property type="term" value="C:cell division site"/>
    <property type="evidence" value="ECO:0007669"/>
    <property type="project" value="TreeGrafter"/>
</dbReference>
<evidence type="ECO:0000256" key="15">
    <source>
        <dbReference type="ARBA" id="ARBA00033270"/>
    </source>
</evidence>